<dbReference type="Pfam" id="PF13276">
    <property type="entry name" value="HTH_21"/>
    <property type="match status" value="1"/>
</dbReference>
<feature type="domain" description="HTH-like" evidence="1">
    <location>
        <begin position="2"/>
        <end position="45"/>
    </location>
</feature>
<protein>
    <submittedName>
        <fullName evidence="2">Helix-turn-helix protein</fullName>
    </submittedName>
</protein>
<evidence type="ECO:0000313" key="2">
    <source>
        <dbReference type="EMBL" id="TWI19897.1"/>
    </source>
</evidence>
<dbReference type="InterPro" id="IPR025948">
    <property type="entry name" value="HTH-like_dom"/>
</dbReference>
<dbReference type="Proteomes" id="UP000315908">
    <property type="component" value="Unassembled WGS sequence"/>
</dbReference>
<dbReference type="InterPro" id="IPR050900">
    <property type="entry name" value="Transposase_IS3/IS150/IS904"/>
</dbReference>
<dbReference type="AlphaFoldDB" id="A0A562MIY5"/>
<name>A0A562MIY5_9SPHI</name>
<sequence>MDSKYIYCSPRISAELHKKGEKVSRSYVEGLMKKHGIRSKVKKKFRVATDSSHSYRIAENLLKRDLSADSLS</sequence>
<evidence type="ECO:0000313" key="3">
    <source>
        <dbReference type="Proteomes" id="UP000315908"/>
    </source>
</evidence>
<evidence type="ECO:0000259" key="1">
    <source>
        <dbReference type="Pfam" id="PF13276"/>
    </source>
</evidence>
<accession>A0A562MIY5</accession>
<proteinExistence type="predicted"/>
<organism evidence="2 3">
    <name type="scientific">Sphingobacterium siyangense</name>
    <dbReference type="NCBI Taxonomy" id="459529"/>
    <lineage>
        <taxon>Bacteria</taxon>
        <taxon>Pseudomonadati</taxon>
        <taxon>Bacteroidota</taxon>
        <taxon>Sphingobacteriia</taxon>
        <taxon>Sphingobacteriales</taxon>
        <taxon>Sphingobacteriaceae</taxon>
        <taxon>Sphingobacterium</taxon>
    </lineage>
</organism>
<dbReference type="PANTHER" id="PTHR46889">
    <property type="entry name" value="TRANSPOSASE INSF FOR INSERTION SEQUENCE IS3B-RELATED"/>
    <property type="match status" value="1"/>
</dbReference>
<gene>
    <name evidence="2" type="ORF">IQ31_02337</name>
</gene>
<dbReference type="OrthoDB" id="712779at2"/>
<reference evidence="2 3" key="1">
    <citation type="journal article" date="2015" name="Stand. Genomic Sci.">
        <title>Genomic Encyclopedia of Bacterial and Archaeal Type Strains, Phase III: the genomes of soil and plant-associated and newly described type strains.</title>
        <authorList>
            <person name="Whitman W.B."/>
            <person name="Woyke T."/>
            <person name="Klenk H.P."/>
            <person name="Zhou Y."/>
            <person name="Lilburn T.G."/>
            <person name="Beck B.J."/>
            <person name="De Vos P."/>
            <person name="Vandamme P."/>
            <person name="Eisen J.A."/>
            <person name="Garrity G."/>
            <person name="Hugenholtz P."/>
            <person name="Kyrpides N.C."/>
        </authorList>
    </citation>
    <scope>NUCLEOTIDE SEQUENCE [LARGE SCALE GENOMIC DNA]</scope>
    <source>
        <strain evidence="2 3">CGMCC 1.6855</strain>
    </source>
</reference>
<dbReference type="EMBL" id="VLKR01000011">
    <property type="protein sequence ID" value="TWI19897.1"/>
    <property type="molecule type" value="Genomic_DNA"/>
</dbReference>
<comment type="caution">
    <text evidence="2">The sequence shown here is derived from an EMBL/GenBank/DDBJ whole genome shotgun (WGS) entry which is preliminary data.</text>
</comment>
<dbReference type="PANTHER" id="PTHR46889:SF4">
    <property type="entry name" value="TRANSPOSASE INSO FOR INSERTION SEQUENCE ELEMENT IS911B-RELATED"/>
    <property type="match status" value="1"/>
</dbReference>